<protein>
    <submittedName>
        <fullName evidence="3">Uncharacterized protein</fullName>
    </submittedName>
</protein>
<feature type="compositionally biased region" description="Pro residues" evidence="1">
    <location>
        <begin position="43"/>
        <end position="57"/>
    </location>
</feature>
<organism evidence="3">
    <name type="scientific">Spirodela intermedia</name>
    <name type="common">Intermediate duckweed</name>
    <dbReference type="NCBI Taxonomy" id="51605"/>
    <lineage>
        <taxon>Eukaryota</taxon>
        <taxon>Viridiplantae</taxon>
        <taxon>Streptophyta</taxon>
        <taxon>Embryophyta</taxon>
        <taxon>Tracheophyta</taxon>
        <taxon>Spermatophyta</taxon>
        <taxon>Magnoliopsida</taxon>
        <taxon>Liliopsida</taxon>
        <taxon>Araceae</taxon>
        <taxon>Lemnoideae</taxon>
        <taxon>Spirodela</taxon>
    </lineage>
</organism>
<evidence type="ECO:0000256" key="1">
    <source>
        <dbReference type="SAM" id="MobiDB-lite"/>
    </source>
</evidence>
<keyword evidence="2" id="KW-0472">Membrane</keyword>
<name>A0A7I8IBW2_SPIIN</name>
<evidence type="ECO:0000256" key="2">
    <source>
        <dbReference type="SAM" id="Phobius"/>
    </source>
</evidence>
<dbReference type="EMBL" id="LR743589">
    <property type="protein sequence ID" value="CAA2615549.1"/>
    <property type="molecule type" value="Genomic_DNA"/>
</dbReference>
<keyword evidence="5" id="KW-1185">Reference proteome</keyword>
<dbReference type="EMBL" id="LR746265">
    <property type="protein sequence ID" value="CAA7390476.1"/>
    <property type="molecule type" value="Genomic_DNA"/>
</dbReference>
<reference evidence="3" key="1">
    <citation type="submission" date="2019-12" db="EMBL/GenBank/DDBJ databases">
        <authorList>
            <person name="Scholz U."/>
            <person name="Mascher M."/>
            <person name="Fiebig A."/>
        </authorList>
    </citation>
    <scope>NUCLEOTIDE SEQUENCE</scope>
</reference>
<dbReference type="AlphaFoldDB" id="A0A7I8IBW2"/>
<sequence length="64" mass="6832">MGYVLVISLPVILLLAILALACYLFGRARGRSEASWPTQIYGPPAPPPQAFYPPAPPAQAHSKS</sequence>
<gene>
    <name evidence="3" type="ORF">SI7747_02001806</name>
    <name evidence="4" type="ORF">SI8410_02001957</name>
</gene>
<evidence type="ECO:0000313" key="4">
    <source>
        <dbReference type="EMBL" id="CAA7390476.1"/>
    </source>
</evidence>
<keyword evidence="2" id="KW-1133">Transmembrane helix</keyword>
<keyword evidence="2" id="KW-0812">Transmembrane</keyword>
<feature type="transmembrane region" description="Helical" evidence="2">
    <location>
        <begin position="6"/>
        <end position="26"/>
    </location>
</feature>
<proteinExistence type="predicted"/>
<feature type="region of interest" description="Disordered" evidence="1">
    <location>
        <begin position="37"/>
        <end position="64"/>
    </location>
</feature>
<accession>A0A7I8IBW2</accession>
<evidence type="ECO:0000313" key="3">
    <source>
        <dbReference type="EMBL" id="CAA2615549.1"/>
    </source>
</evidence>
<evidence type="ECO:0000313" key="5">
    <source>
        <dbReference type="Proteomes" id="UP000663760"/>
    </source>
</evidence>
<dbReference type="Proteomes" id="UP000663760">
    <property type="component" value="Chromosome 2"/>
</dbReference>